<dbReference type="InterPro" id="IPR029068">
    <property type="entry name" value="Glyas_Bleomycin-R_OHBP_Dase"/>
</dbReference>
<keyword evidence="5" id="KW-1185">Reference proteome</keyword>
<dbReference type="EMBL" id="WMBE01000002">
    <property type="protein sequence ID" value="MDG0866587.1"/>
    <property type="molecule type" value="Genomic_DNA"/>
</dbReference>
<dbReference type="Proteomes" id="UP001321249">
    <property type="component" value="Unassembled WGS sequence"/>
</dbReference>
<dbReference type="PROSITE" id="PS51819">
    <property type="entry name" value="VOC"/>
    <property type="match status" value="1"/>
</dbReference>
<evidence type="ECO:0000256" key="1">
    <source>
        <dbReference type="ARBA" id="ARBA00022723"/>
    </source>
</evidence>
<protein>
    <recommendedName>
        <fullName evidence="2">VOC domain-containing protein</fullName>
    </recommendedName>
</protein>
<organism evidence="4 5">
    <name type="scientific">Candidatus Lucifugimonas marina</name>
    <dbReference type="NCBI Taxonomy" id="3038979"/>
    <lineage>
        <taxon>Bacteria</taxon>
        <taxon>Bacillati</taxon>
        <taxon>Chloroflexota</taxon>
        <taxon>Dehalococcoidia</taxon>
        <taxon>SAR202 cluster</taxon>
        <taxon>Candidatus Lucifugimonadales</taxon>
        <taxon>Candidatus Lucifugimonadaceae</taxon>
        <taxon>Candidatus Lucifugimonas</taxon>
    </lineage>
</organism>
<feature type="domain" description="VOC" evidence="2">
    <location>
        <begin position="6"/>
        <end position="149"/>
    </location>
</feature>
<dbReference type="GO" id="GO:0046872">
    <property type="term" value="F:metal ion binding"/>
    <property type="evidence" value="ECO:0007669"/>
    <property type="project" value="UniProtKB-KW"/>
</dbReference>
<dbReference type="InterPro" id="IPR050383">
    <property type="entry name" value="GlyoxalaseI/FosfomycinResist"/>
</dbReference>
<reference evidence="4" key="2">
    <citation type="journal article" date="2023" name="Nat. Commun.">
        <title>Cultivation of marine bacteria of the SAR202 clade.</title>
        <authorList>
            <person name="Lim Y."/>
            <person name="Seo J.H."/>
            <person name="Giovannoni S.J."/>
            <person name="Kang I."/>
            <person name="Cho J.C."/>
        </authorList>
    </citation>
    <scope>NUCLEOTIDE SEQUENCE</scope>
    <source>
        <strain evidence="4">JH1073</strain>
    </source>
</reference>
<gene>
    <name evidence="3" type="ORF">GKO46_05795</name>
    <name evidence="4" type="ORF">GKO48_14040</name>
</gene>
<keyword evidence="1" id="KW-0479">Metal-binding</keyword>
<dbReference type="Gene3D" id="3.10.180.10">
    <property type="entry name" value="2,3-Dihydroxybiphenyl 1,2-Dioxygenase, domain 1"/>
    <property type="match status" value="1"/>
</dbReference>
<dbReference type="AlphaFoldDB" id="A0AAJ5ZGT6"/>
<accession>A0AAJ5ZGT6</accession>
<evidence type="ECO:0000313" key="4">
    <source>
        <dbReference type="EMBL" id="WFG40675.1"/>
    </source>
</evidence>
<proteinExistence type="predicted"/>
<dbReference type="PANTHER" id="PTHR21366">
    <property type="entry name" value="GLYOXALASE FAMILY PROTEIN"/>
    <property type="match status" value="1"/>
</dbReference>
<dbReference type="EMBL" id="CP046147">
    <property type="protein sequence ID" value="WFG40675.1"/>
    <property type="molecule type" value="Genomic_DNA"/>
</dbReference>
<evidence type="ECO:0000313" key="6">
    <source>
        <dbReference type="Proteomes" id="UP001321249"/>
    </source>
</evidence>
<dbReference type="Pfam" id="PF00903">
    <property type="entry name" value="Glyoxalase"/>
    <property type="match status" value="1"/>
</dbReference>
<dbReference type="CDD" id="cd06587">
    <property type="entry name" value="VOC"/>
    <property type="match status" value="1"/>
</dbReference>
<name>A0AAJ5ZGT6_9CHLR</name>
<dbReference type="InterPro" id="IPR018146">
    <property type="entry name" value="Glyoxalase_1_CS"/>
</dbReference>
<evidence type="ECO:0000313" key="3">
    <source>
        <dbReference type="EMBL" id="MDG0866587.1"/>
    </source>
</evidence>
<dbReference type="SUPFAM" id="SSF54593">
    <property type="entry name" value="Glyoxalase/Bleomycin resistance protein/Dihydroxybiphenyl dioxygenase"/>
    <property type="match status" value="1"/>
</dbReference>
<evidence type="ECO:0000259" key="2">
    <source>
        <dbReference type="PROSITE" id="PS51819"/>
    </source>
</evidence>
<dbReference type="GO" id="GO:0004462">
    <property type="term" value="F:lactoylglutathione lyase activity"/>
    <property type="evidence" value="ECO:0007669"/>
    <property type="project" value="InterPro"/>
</dbReference>
<reference evidence="5" key="3">
    <citation type="submission" date="2023-06" db="EMBL/GenBank/DDBJ databases">
        <title>Pangenomics reveal diversification of enzyme families and niche specialization in globally abundant SAR202 bacteria.</title>
        <authorList>
            <person name="Saw J.H.W."/>
        </authorList>
    </citation>
    <scope>NUCLEOTIDE SEQUENCE [LARGE SCALE GENOMIC DNA]</scope>
    <source>
        <strain evidence="5">JH1073</strain>
    </source>
</reference>
<reference evidence="5 6" key="1">
    <citation type="submission" date="2019-11" db="EMBL/GenBank/DDBJ databases">
        <authorList>
            <person name="Cho J.-C."/>
        </authorList>
    </citation>
    <scope>NUCLEOTIDE SEQUENCE [LARGE SCALE GENOMIC DNA]</scope>
    <source>
        <strain evidence="4 5">JH1073</strain>
        <strain evidence="3 6">JH702</strain>
    </source>
</reference>
<dbReference type="PROSITE" id="PS00934">
    <property type="entry name" value="GLYOXALASE_I_1"/>
    <property type="match status" value="1"/>
</dbReference>
<dbReference type="InterPro" id="IPR037523">
    <property type="entry name" value="VOC_core"/>
</dbReference>
<dbReference type="Proteomes" id="UP001219901">
    <property type="component" value="Chromosome"/>
</dbReference>
<dbReference type="RefSeq" id="WP_342824132.1">
    <property type="nucleotide sequence ID" value="NZ_CP046146.1"/>
</dbReference>
<sequence>MPSIQTIYHTGFIVENLDKALEFYVDFLGFNIERDPAISETPWISEVVGYENVKMRQAYVGVGDGHSIELIEYMRPRGEKRSDQHDRNRPGSAHAAMVVDSVPEWRKLLEERGIETYGPTYERDLEYPWARYAIYFQDPDGNWLEMVSRDPKPEGSTHN</sequence>
<dbReference type="InterPro" id="IPR004360">
    <property type="entry name" value="Glyas_Fos-R_dOase_dom"/>
</dbReference>
<evidence type="ECO:0000313" key="5">
    <source>
        <dbReference type="Proteomes" id="UP001219901"/>
    </source>
</evidence>